<evidence type="ECO:0000256" key="2">
    <source>
        <dbReference type="ARBA" id="ARBA00022723"/>
    </source>
</evidence>
<evidence type="ECO:0000256" key="1">
    <source>
        <dbReference type="ARBA" id="ARBA00004123"/>
    </source>
</evidence>
<sequence length="576" mass="68758">MDEYDEEQFEHSECLDENNEFMNFEQEQQGVGEGELEQCEICSRKFHTERIGKHRQVCENAQQKQKERDKLIKRKQQKKAELQQMLDTREKQVKNKTVNNWREQHKQFQEMIHCNKKDKEVQNEGGEERTVKTPELAENSQYVFCEYCQRSFDRYVAERHIPKCKEIKAKPKPPKKKQQQEMKRTTQLSTASTTNQNENIDQTKQSFRAQSLMKTAEVQKRQLPELKKAIYTGFGFMDCQTRATALSDTECPHCLRKFNPKAALRHVPICEKLMSKEQFKLKLKNKANLPKPKKLEPVLPVIIGQQPQMKKILKETDIQLKTQLKFCTQCGNKMSHLLWLIQLRIRQYKNNLIKSKGGPLYLIPRTLFLGFKMIEQSYFFLIHQLEKQMQYLYNYPQFIDDLGQISYELKNELIKFLGNQSQQLLKKMIVLNNFLISNETQSTIQESKLDSVVVISQGEEKLIEKNYIRKECLQRYRAKKKMWMNRTLYECRKQIADRRLRFNGQFLNCEEQKKIIKIHQILGNHYIRIKNNNIKINAIKKIKHLDKEQILKKIDKLMPYQIKKRIQNKQILFKLL</sequence>
<gene>
    <name evidence="11" type="ORF">PPENT_87.1.T0710085</name>
</gene>
<keyword evidence="3" id="KW-0677">Repeat</keyword>
<name>A0A8S1VQ14_9CILI</name>
<evidence type="ECO:0000259" key="10">
    <source>
        <dbReference type="PROSITE" id="PS52027"/>
    </source>
</evidence>
<dbReference type="PANTHER" id="PTHR13555">
    <property type="entry name" value="C2H2 ZINC FINGER CGI-62-RELATED"/>
    <property type="match status" value="1"/>
</dbReference>
<dbReference type="Pfam" id="PF06203">
    <property type="entry name" value="CCT"/>
    <property type="match status" value="1"/>
</dbReference>
<comment type="caution">
    <text evidence="11">The sequence shown here is derived from an EMBL/GenBank/DDBJ whole genome shotgun (WGS) entry which is preliminary data.</text>
</comment>
<reference evidence="11" key="1">
    <citation type="submission" date="2021-01" db="EMBL/GenBank/DDBJ databases">
        <authorList>
            <consortium name="Genoscope - CEA"/>
            <person name="William W."/>
        </authorList>
    </citation>
    <scope>NUCLEOTIDE SEQUENCE</scope>
</reference>
<dbReference type="GO" id="GO:0005634">
    <property type="term" value="C:nucleus"/>
    <property type="evidence" value="ECO:0007669"/>
    <property type="project" value="UniProtKB-SubCell"/>
</dbReference>
<keyword evidence="12" id="KW-1185">Reference proteome</keyword>
<dbReference type="EMBL" id="CAJJDO010000071">
    <property type="protein sequence ID" value="CAD8179117.1"/>
    <property type="molecule type" value="Genomic_DNA"/>
</dbReference>
<evidence type="ECO:0000256" key="5">
    <source>
        <dbReference type="ARBA" id="ARBA00022833"/>
    </source>
</evidence>
<keyword evidence="6" id="KW-0539">Nucleus</keyword>
<dbReference type="GO" id="GO:0008270">
    <property type="term" value="F:zinc ion binding"/>
    <property type="evidence" value="ECO:0007669"/>
    <property type="project" value="UniProtKB-KW"/>
</dbReference>
<keyword evidence="4 7" id="KW-0863">Zinc-finger</keyword>
<dbReference type="AlphaFoldDB" id="A0A8S1VQ14"/>
<dbReference type="Proteomes" id="UP000689195">
    <property type="component" value="Unassembled WGS sequence"/>
</dbReference>
<protein>
    <recommendedName>
        <fullName evidence="10">C2HC/C3H-type domain-containing protein</fullName>
    </recommendedName>
</protein>
<accession>A0A8S1VQ14</accession>
<proteinExistence type="predicted"/>
<evidence type="ECO:0000256" key="9">
    <source>
        <dbReference type="SAM" id="MobiDB-lite"/>
    </source>
</evidence>
<comment type="subcellular location">
    <subcellularLocation>
        <location evidence="1">Nucleus</location>
    </subcellularLocation>
</comment>
<evidence type="ECO:0000313" key="12">
    <source>
        <dbReference type="Proteomes" id="UP000689195"/>
    </source>
</evidence>
<dbReference type="InterPro" id="IPR010402">
    <property type="entry name" value="CCT_domain"/>
</dbReference>
<feature type="domain" description="C2HC/C3H-type" evidence="10">
    <location>
        <begin position="35"/>
        <end position="64"/>
    </location>
</feature>
<evidence type="ECO:0000256" key="8">
    <source>
        <dbReference type="SAM" id="Coils"/>
    </source>
</evidence>
<organism evidence="11 12">
    <name type="scientific">Paramecium pentaurelia</name>
    <dbReference type="NCBI Taxonomy" id="43138"/>
    <lineage>
        <taxon>Eukaryota</taxon>
        <taxon>Sar</taxon>
        <taxon>Alveolata</taxon>
        <taxon>Ciliophora</taxon>
        <taxon>Intramacronucleata</taxon>
        <taxon>Oligohymenophorea</taxon>
        <taxon>Peniculida</taxon>
        <taxon>Parameciidae</taxon>
        <taxon>Paramecium</taxon>
    </lineage>
</organism>
<feature type="compositionally biased region" description="Polar residues" evidence="9">
    <location>
        <begin position="185"/>
        <end position="201"/>
    </location>
</feature>
<dbReference type="PROSITE" id="PS52027">
    <property type="entry name" value="ZF_C2HC_C3H"/>
    <property type="match status" value="3"/>
</dbReference>
<evidence type="ECO:0000256" key="7">
    <source>
        <dbReference type="PROSITE-ProRule" id="PRU01371"/>
    </source>
</evidence>
<evidence type="ECO:0000313" key="11">
    <source>
        <dbReference type="EMBL" id="CAD8179117.1"/>
    </source>
</evidence>
<evidence type="ECO:0000256" key="3">
    <source>
        <dbReference type="ARBA" id="ARBA00022737"/>
    </source>
</evidence>
<feature type="domain" description="C2HC/C3H-type" evidence="10">
    <location>
        <begin position="247"/>
        <end position="276"/>
    </location>
</feature>
<evidence type="ECO:0000256" key="6">
    <source>
        <dbReference type="ARBA" id="ARBA00023242"/>
    </source>
</evidence>
<dbReference type="InterPro" id="IPR026319">
    <property type="entry name" value="ZC2HC1A/B-like"/>
</dbReference>
<dbReference type="OrthoDB" id="297947at2759"/>
<evidence type="ECO:0000256" key="4">
    <source>
        <dbReference type="ARBA" id="ARBA00022771"/>
    </source>
</evidence>
<dbReference type="Pfam" id="PF13913">
    <property type="entry name" value="zf-C2HC_2"/>
    <property type="match status" value="3"/>
</dbReference>
<keyword evidence="8" id="KW-0175">Coiled coil</keyword>
<feature type="region of interest" description="Disordered" evidence="9">
    <location>
        <begin position="166"/>
        <end position="201"/>
    </location>
</feature>
<feature type="domain" description="C2HC/C3H-type" evidence="10">
    <location>
        <begin position="141"/>
        <end position="170"/>
    </location>
</feature>
<keyword evidence="2" id="KW-0479">Metal-binding</keyword>
<feature type="coiled-coil region" evidence="8">
    <location>
        <begin position="61"/>
        <end position="95"/>
    </location>
</feature>
<dbReference type="PANTHER" id="PTHR13555:SF5">
    <property type="entry name" value="ZINC-FINGER OF A C2HC-TYPE"/>
    <property type="match status" value="1"/>
</dbReference>
<dbReference type="InterPro" id="IPR049899">
    <property type="entry name" value="Znf_C2HC_C3H"/>
</dbReference>
<keyword evidence="5" id="KW-0862">Zinc</keyword>